<dbReference type="AlphaFoldDB" id="D8LY23"/>
<keyword evidence="8" id="KW-1185">Reference proteome</keyword>
<dbReference type="GO" id="GO:0005774">
    <property type="term" value="C:vacuolar membrane"/>
    <property type="evidence" value="ECO:0007669"/>
    <property type="project" value="TreeGrafter"/>
</dbReference>
<evidence type="ECO:0000313" key="7">
    <source>
        <dbReference type="EMBL" id="CBK20478.2"/>
    </source>
</evidence>
<evidence type="ECO:0000256" key="4">
    <source>
        <dbReference type="ARBA" id="ARBA00023136"/>
    </source>
</evidence>
<dbReference type="InterPro" id="IPR013057">
    <property type="entry name" value="AA_transpt_TM"/>
</dbReference>
<evidence type="ECO:0000256" key="1">
    <source>
        <dbReference type="ARBA" id="ARBA00004141"/>
    </source>
</evidence>
<dbReference type="OrthoDB" id="191198at2759"/>
<dbReference type="PANTHER" id="PTHR22950">
    <property type="entry name" value="AMINO ACID TRANSPORTER"/>
    <property type="match status" value="1"/>
</dbReference>
<dbReference type="PANTHER" id="PTHR22950:SF349">
    <property type="entry name" value="AMINO ACID TRANSPORTER TRANSMEMBRANE DOMAIN-CONTAINING PROTEIN"/>
    <property type="match status" value="1"/>
</dbReference>
<feature type="transmembrane region" description="Helical" evidence="5">
    <location>
        <begin position="203"/>
        <end position="227"/>
    </location>
</feature>
<keyword evidence="3 5" id="KW-1133">Transmembrane helix</keyword>
<feature type="transmembrane region" description="Helical" evidence="5">
    <location>
        <begin position="173"/>
        <end position="191"/>
    </location>
</feature>
<evidence type="ECO:0000256" key="3">
    <source>
        <dbReference type="ARBA" id="ARBA00022989"/>
    </source>
</evidence>
<feature type="transmembrane region" description="Helical" evidence="5">
    <location>
        <begin position="133"/>
        <end position="153"/>
    </location>
</feature>
<evidence type="ECO:0000259" key="6">
    <source>
        <dbReference type="Pfam" id="PF01490"/>
    </source>
</evidence>
<dbReference type="RefSeq" id="XP_012894526.1">
    <property type="nucleotide sequence ID" value="XM_013039072.1"/>
</dbReference>
<feature type="transmembrane region" description="Helical" evidence="5">
    <location>
        <begin position="105"/>
        <end position="121"/>
    </location>
</feature>
<name>D8LY23_BLAHO</name>
<dbReference type="GeneID" id="24918099"/>
<keyword evidence="4 5" id="KW-0472">Membrane</keyword>
<accession>D8LY23</accession>
<feature type="transmembrane region" description="Helical" evidence="5">
    <location>
        <begin position="295"/>
        <end position="314"/>
    </location>
</feature>
<feature type="transmembrane region" description="Helical" evidence="5">
    <location>
        <begin position="12"/>
        <end position="29"/>
    </location>
</feature>
<dbReference type="InParanoid" id="D8LY23"/>
<dbReference type="GO" id="GO:0015179">
    <property type="term" value="F:L-amino acid transmembrane transporter activity"/>
    <property type="evidence" value="ECO:0007669"/>
    <property type="project" value="TreeGrafter"/>
</dbReference>
<evidence type="ECO:0000313" key="8">
    <source>
        <dbReference type="Proteomes" id="UP000008312"/>
    </source>
</evidence>
<feature type="domain" description="Amino acid transporter transmembrane" evidence="6">
    <location>
        <begin position="1"/>
        <end position="368"/>
    </location>
</feature>
<feature type="transmembrane region" description="Helical" evidence="5">
    <location>
        <begin position="354"/>
        <end position="373"/>
    </location>
</feature>
<feature type="transmembrane region" description="Helical" evidence="5">
    <location>
        <begin position="320"/>
        <end position="342"/>
    </location>
</feature>
<dbReference type="Proteomes" id="UP000008312">
    <property type="component" value="Unassembled WGS sequence"/>
</dbReference>
<organism evidence="7">
    <name type="scientific">Blastocystis hominis</name>
    <dbReference type="NCBI Taxonomy" id="12968"/>
    <lineage>
        <taxon>Eukaryota</taxon>
        <taxon>Sar</taxon>
        <taxon>Stramenopiles</taxon>
        <taxon>Bigyra</taxon>
        <taxon>Opalozoa</taxon>
        <taxon>Opalinata</taxon>
        <taxon>Blastocystidae</taxon>
        <taxon>Blastocystis</taxon>
    </lineage>
</organism>
<reference evidence="7" key="1">
    <citation type="submission" date="2010-02" db="EMBL/GenBank/DDBJ databases">
        <title>Sequencing and annotation of the Blastocystis hominis genome.</title>
        <authorList>
            <person name="Wincker P."/>
        </authorList>
    </citation>
    <scope>NUCLEOTIDE SEQUENCE</scope>
    <source>
        <strain evidence="7">Singapore isolate B</strain>
    </source>
</reference>
<gene>
    <name evidence="7" type="ORF">GSBLH_T00000809001</name>
</gene>
<proteinExistence type="predicted"/>
<sequence length="374" mass="41231">MLALPNTVFLGGYIPALLIFIIVPSWIVYCTKLVTDCFCAFDTKPKDDEDPYVLLADKAFGKVGVWILQICFVITVYGIAVAYEITWNNLLSGLVSKDSIFGKMWFWGIVYCVLAIPLALLKNLKALAVPSMMGNIFIVTVSLIVIIFGIWKYGLQIDKEHLLWNTPLDLAKLFGVICYSLGVAVIGPTSYNTMKKPQQYTMALIVSVVIAVLVYMSLGVLGAMSYSMDPNGIDPLVILNIGAQNPTYVVCCICVCFVAYFSYPVAVFPGILALESGMKTSESEEGWFVKYPPRVILRIVMTILVTVISIICPFFKKVVSLIGCLTISFVTFIFPPLIHYVLVPQSKARQTVDIILAMLGVCTMVIATEASLLE</sequence>
<dbReference type="EMBL" id="FN668639">
    <property type="protein sequence ID" value="CBK20478.2"/>
    <property type="molecule type" value="Genomic_DNA"/>
</dbReference>
<feature type="transmembrane region" description="Helical" evidence="5">
    <location>
        <begin position="247"/>
        <end position="274"/>
    </location>
</feature>
<evidence type="ECO:0000256" key="2">
    <source>
        <dbReference type="ARBA" id="ARBA00022692"/>
    </source>
</evidence>
<dbReference type="Pfam" id="PF01490">
    <property type="entry name" value="Aa_trans"/>
    <property type="match status" value="1"/>
</dbReference>
<keyword evidence="2 5" id="KW-0812">Transmembrane</keyword>
<protein>
    <recommendedName>
        <fullName evidence="6">Amino acid transporter transmembrane domain-containing protein</fullName>
    </recommendedName>
</protein>
<comment type="subcellular location">
    <subcellularLocation>
        <location evidence="1">Membrane</location>
        <topology evidence="1">Multi-pass membrane protein</topology>
    </subcellularLocation>
</comment>
<evidence type="ECO:0000256" key="5">
    <source>
        <dbReference type="SAM" id="Phobius"/>
    </source>
</evidence>
<dbReference type="OMA" id="ICTHWYQ"/>
<feature type="transmembrane region" description="Helical" evidence="5">
    <location>
        <begin position="63"/>
        <end position="85"/>
    </location>
</feature>